<dbReference type="Proteomes" id="UP001058713">
    <property type="component" value="Plasmid unnamed3"/>
</dbReference>
<keyword evidence="2" id="KW-0614">Plasmid</keyword>
<accession>A0A9Q9M2W8</accession>
<name>A0A9Q9M2W8_LEICA</name>
<dbReference type="RefSeq" id="WP_027234653.1">
    <property type="nucleotide sequence ID" value="NZ_CP081073.1"/>
</dbReference>
<feature type="transmembrane region" description="Helical" evidence="1">
    <location>
        <begin position="6"/>
        <end position="23"/>
    </location>
</feature>
<evidence type="ECO:0000313" key="5">
    <source>
        <dbReference type="Proteomes" id="UP001058713"/>
    </source>
</evidence>
<reference evidence="2" key="1">
    <citation type="submission" date="2021-08" db="EMBL/GenBank/DDBJ databases">
        <authorList>
            <person name="Nwanade C."/>
            <person name="Wang M."/>
            <person name="Masoudi A."/>
            <person name="Yu Z."/>
            <person name="Liu J."/>
        </authorList>
    </citation>
    <scope>NUCLEOTIDE SEQUENCE</scope>
    <source>
        <strain evidence="2">S122</strain>
        <strain evidence="3">S141</strain>
        <plasmid evidence="3">unnamed1</plasmid>
        <plasmid evidence="2">unnamed3</plasmid>
    </source>
</reference>
<evidence type="ECO:0000313" key="2">
    <source>
        <dbReference type="EMBL" id="UWQ56062.1"/>
    </source>
</evidence>
<evidence type="ECO:0000313" key="4">
    <source>
        <dbReference type="Proteomes" id="UP001058184"/>
    </source>
</evidence>
<dbReference type="EMBL" id="CP081079">
    <property type="protein sequence ID" value="UWQ60604.1"/>
    <property type="molecule type" value="Genomic_DNA"/>
</dbReference>
<keyword evidence="1" id="KW-1133">Transmembrane helix</keyword>
<dbReference type="Proteomes" id="UP001058184">
    <property type="component" value="Plasmid unnamed1"/>
</dbReference>
<keyword evidence="1" id="KW-0812">Transmembrane</keyword>
<geneLocation type="plasmid" evidence="2 5">
    <name>unnamed3</name>
</geneLocation>
<keyword evidence="4" id="KW-1185">Reference proteome</keyword>
<dbReference type="KEGG" id="lcae:K3721_19620"/>
<protein>
    <submittedName>
        <fullName evidence="2">Uncharacterized protein</fullName>
    </submittedName>
</protein>
<evidence type="ECO:0000313" key="3">
    <source>
        <dbReference type="EMBL" id="UWQ60604.1"/>
    </source>
</evidence>
<dbReference type="AlphaFoldDB" id="A0A9Q9M2W8"/>
<keyword evidence="1" id="KW-0472">Membrane</keyword>
<gene>
    <name evidence="2" type="ORF">K3721_19620</name>
    <name evidence="3" type="ORF">K3722_19470</name>
</gene>
<geneLocation type="plasmid" evidence="3 4">
    <name>unnamed1</name>
</geneLocation>
<proteinExistence type="predicted"/>
<dbReference type="EMBL" id="CP081073">
    <property type="protein sequence ID" value="UWQ56062.1"/>
    <property type="molecule type" value="Genomic_DNA"/>
</dbReference>
<evidence type="ECO:0000256" key="1">
    <source>
        <dbReference type="SAM" id="Phobius"/>
    </source>
</evidence>
<organism evidence="2 5">
    <name type="scientific">Leisingera caerulea</name>
    <name type="common">Phaeobacter caeruleus</name>
    <dbReference type="NCBI Taxonomy" id="506591"/>
    <lineage>
        <taxon>Bacteria</taxon>
        <taxon>Pseudomonadati</taxon>
        <taxon>Pseudomonadota</taxon>
        <taxon>Alphaproteobacteria</taxon>
        <taxon>Rhodobacterales</taxon>
        <taxon>Roseobacteraceae</taxon>
        <taxon>Leisingera</taxon>
    </lineage>
</organism>
<sequence>MKPSYIFAAVAGIIVLVFAVYMIDIDQTEETRLPDVDVNVEGGQLPEFEADVGDIETGSKDVTVTVPTVDIQSPEEDAKDDG</sequence>